<dbReference type="Gene3D" id="3.10.450.50">
    <property type="match status" value="1"/>
</dbReference>
<dbReference type="PANTHER" id="PTHR41252:SF1">
    <property type="entry name" value="BLR2505 PROTEIN"/>
    <property type="match status" value="1"/>
</dbReference>
<feature type="domain" description="SnoaL-like" evidence="1">
    <location>
        <begin position="12"/>
        <end position="118"/>
    </location>
</feature>
<sequence length="133" mass="14089">MSSVATDNAALVRGAYEDFGRGDIPAVLGFLADDVVWTESAGGLYGGTYEGPQAVLEGIFARVGAEWDGFVVDLERVLADGDAVVGVVTYRGTYRATGRSVVARGAHVWEVRDGRAIRVEQFTDTAQFAAVVS</sequence>
<proteinExistence type="predicted"/>
<dbReference type="Proteomes" id="UP001370100">
    <property type="component" value="Unassembled WGS sequence"/>
</dbReference>
<evidence type="ECO:0000259" key="1">
    <source>
        <dbReference type="Pfam" id="PF12680"/>
    </source>
</evidence>
<protein>
    <submittedName>
        <fullName evidence="2">Nuclear transport factor 2 family protein</fullName>
    </submittedName>
</protein>
<reference evidence="2 3" key="1">
    <citation type="submission" date="2024-03" db="EMBL/GenBank/DDBJ databases">
        <title>Actinomycetospora sp. OC33-EN06, a novel actinomycete isolated from wild orchid (Aerides multiflora).</title>
        <authorList>
            <person name="Suriyachadkun C."/>
        </authorList>
    </citation>
    <scope>NUCLEOTIDE SEQUENCE [LARGE SCALE GENOMIC DNA]</scope>
    <source>
        <strain evidence="2 3">OC33-EN06</strain>
    </source>
</reference>
<dbReference type="Pfam" id="PF12680">
    <property type="entry name" value="SnoaL_2"/>
    <property type="match status" value="1"/>
</dbReference>
<comment type="caution">
    <text evidence="2">The sequence shown here is derived from an EMBL/GenBank/DDBJ whole genome shotgun (WGS) entry which is preliminary data.</text>
</comment>
<organism evidence="2 3">
    <name type="scientific">Actinomycetospora aeridis</name>
    <dbReference type="NCBI Taxonomy" id="3129231"/>
    <lineage>
        <taxon>Bacteria</taxon>
        <taxon>Bacillati</taxon>
        <taxon>Actinomycetota</taxon>
        <taxon>Actinomycetes</taxon>
        <taxon>Pseudonocardiales</taxon>
        <taxon>Pseudonocardiaceae</taxon>
        <taxon>Actinomycetospora</taxon>
    </lineage>
</organism>
<evidence type="ECO:0000313" key="2">
    <source>
        <dbReference type="EMBL" id="MEJ2889117.1"/>
    </source>
</evidence>
<dbReference type="EMBL" id="JBBEGL010000006">
    <property type="protein sequence ID" value="MEJ2889117.1"/>
    <property type="molecule type" value="Genomic_DNA"/>
</dbReference>
<dbReference type="RefSeq" id="WP_337716361.1">
    <property type="nucleotide sequence ID" value="NZ_JBBEGL010000006.1"/>
</dbReference>
<dbReference type="SUPFAM" id="SSF54427">
    <property type="entry name" value="NTF2-like"/>
    <property type="match status" value="1"/>
</dbReference>
<accession>A0ABU8NB34</accession>
<gene>
    <name evidence="2" type="ORF">WCD41_21840</name>
</gene>
<dbReference type="InterPro" id="IPR037401">
    <property type="entry name" value="SnoaL-like"/>
</dbReference>
<dbReference type="InterPro" id="IPR032710">
    <property type="entry name" value="NTF2-like_dom_sf"/>
</dbReference>
<name>A0ABU8NB34_9PSEU</name>
<evidence type="ECO:0000313" key="3">
    <source>
        <dbReference type="Proteomes" id="UP001370100"/>
    </source>
</evidence>
<keyword evidence="3" id="KW-1185">Reference proteome</keyword>
<dbReference type="PANTHER" id="PTHR41252">
    <property type="entry name" value="BLR2505 PROTEIN"/>
    <property type="match status" value="1"/>
</dbReference>